<dbReference type="Pfam" id="PF04149">
    <property type="entry name" value="DUF397"/>
    <property type="match status" value="1"/>
</dbReference>
<dbReference type="EMBL" id="JABVED010000026">
    <property type="protein sequence ID" value="MBC6451232.1"/>
    <property type="molecule type" value="Genomic_DNA"/>
</dbReference>
<reference evidence="2 3" key="1">
    <citation type="submission" date="2020-06" db="EMBL/GenBank/DDBJ databases">
        <title>Actinokineospora xiongansis sp. nov., isolated from soil of Baiyangdian.</title>
        <authorList>
            <person name="Zhang X."/>
        </authorList>
    </citation>
    <scope>NUCLEOTIDE SEQUENCE [LARGE SCALE GENOMIC DNA]</scope>
    <source>
        <strain evidence="2 3">HBU206404</strain>
    </source>
</reference>
<sequence length="63" mass="6874">MHTEWRKSSFSNHQQDCVEVAYAAVIRVRDSKNPGAGTLTLPASSWSPKRLATITTDTAESAP</sequence>
<proteinExistence type="predicted"/>
<dbReference type="InterPro" id="IPR007278">
    <property type="entry name" value="DUF397"/>
</dbReference>
<evidence type="ECO:0000313" key="2">
    <source>
        <dbReference type="EMBL" id="MBC6451232.1"/>
    </source>
</evidence>
<organism evidence="2 3">
    <name type="scientific">Actinokineospora xionganensis</name>
    <dbReference type="NCBI Taxonomy" id="2684470"/>
    <lineage>
        <taxon>Bacteria</taxon>
        <taxon>Bacillati</taxon>
        <taxon>Actinomycetota</taxon>
        <taxon>Actinomycetes</taxon>
        <taxon>Pseudonocardiales</taxon>
        <taxon>Pseudonocardiaceae</taxon>
        <taxon>Actinokineospora</taxon>
    </lineage>
</organism>
<comment type="caution">
    <text evidence="2">The sequence shown here is derived from an EMBL/GenBank/DDBJ whole genome shotgun (WGS) entry which is preliminary data.</text>
</comment>
<keyword evidence="3" id="KW-1185">Reference proteome</keyword>
<evidence type="ECO:0000259" key="1">
    <source>
        <dbReference type="Pfam" id="PF04149"/>
    </source>
</evidence>
<gene>
    <name evidence="2" type="ORF">GPZ80_29140</name>
</gene>
<name>A0ABR7LF27_9PSEU</name>
<dbReference type="RefSeq" id="WP_187224311.1">
    <property type="nucleotide sequence ID" value="NZ_JABVED010000026.1"/>
</dbReference>
<protein>
    <submittedName>
        <fullName evidence="2">DUF397 domain-containing protein</fullName>
    </submittedName>
</protein>
<feature type="domain" description="DUF397" evidence="1">
    <location>
        <begin position="4"/>
        <end position="47"/>
    </location>
</feature>
<accession>A0ABR7LF27</accession>
<evidence type="ECO:0000313" key="3">
    <source>
        <dbReference type="Proteomes" id="UP000734823"/>
    </source>
</evidence>
<dbReference type="Proteomes" id="UP000734823">
    <property type="component" value="Unassembled WGS sequence"/>
</dbReference>